<protein>
    <submittedName>
        <fullName evidence="4">Uncharacterized protein</fullName>
    </submittedName>
</protein>
<dbReference type="AlphaFoldDB" id="A0A914UYB1"/>
<dbReference type="PROSITE" id="PS51421">
    <property type="entry name" value="RAS"/>
    <property type="match status" value="1"/>
</dbReference>
<organism evidence="3 4">
    <name type="scientific">Plectus sambesii</name>
    <dbReference type="NCBI Taxonomy" id="2011161"/>
    <lineage>
        <taxon>Eukaryota</taxon>
        <taxon>Metazoa</taxon>
        <taxon>Ecdysozoa</taxon>
        <taxon>Nematoda</taxon>
        <taxon>Chromadorea</taxon>
        <taxon>Plectida</taxon>
        <taxon>Plectina</taxon>
        <taxon>Plectoidea</taxon>
        <taxon>Plectidae</taxon>
        <taxon>Plectus</taxon>
    </lineage>
</organism>
<accession>A0A914UYB1</accession>
<evidence type="ECO:0000313" key="4">
    <source>
        <dbReference type="WBParaSite" id="PSAMB.scaffold13622size2189.g35606.t2"/>
    </source>
</evidence>
<dbReference type="SUPFAM" id="SSF52540">
    <property type="entry name" value="P-loop containing nucleoside triphosphate hydrolases"/>
    <property type="match status" value="1"/>
</dbReference>
<dbReference type="NCBIfam" id="TIGR00231">
    <property type="entry name" value="small_GTP"/>
    <property type="match status" value="1"/>
</dbReference>
<keyword evidence="2" id="KW-0342">GTP-binding</keyword>
<evidence type="ECO:0000313" key="3">
    <source>
        <dbReference type="Proteomes" id="UP000887566"/>
    </source>
</evidence>
<dbReference type="InterPro" id="IPR020849">
    <property type="entry name" value="Small_GTPase_Ras-type"/>
</dbReference>
<dbReference type="GO" id="GO:0005525">
    <property type="term" value="F:GTP binding"/>
    <property type="evidence" value="ECO:0007669"/>
    <property type="project" value="UniProtKB-KW"/>
</dbReference>
<dbReference type="GO" id="GO:0016020">
    <property type="term" value="C:membrane"/>
    <property type="evidence" value="ECO:0007669"/>
    <property type="project" value="InterPro"/>
</dbReference>
<dbReference type="InterPro" id="IPR027417">
    <property type="entry name" value="P-loop_NTPase"/>
</dbReference>
<keyword evidence="1" id="KW-0547">Nucleotide-binding</keyword>
<keyword evidence="3" id="KW-1185">Reference proteome</keyword>
<dbReference type="GO" id="GO:0007165">
    <property type="term" value="P:signal transduction"/>
    <property type="evidence" value="ECO:0007669"/>
    <property type="project" value="InterPro"/>
</dbReference>
<dbReference type="InterPro" id="IPR001806">
    <property type="entry name" value="Small_GTPase"/>
</dbReference>
<evidence type="ECO:0000256" key="2">
    <source>
        <dbReference type="ARBA" id="ARBA00023134"/>
    </source>
</evidence>
<proteinExistence type="predicted"/>
<dbReference type="PROSITE" id="PS51420">
    <property type="entry name" value="RHO"/>
    <property type="match status" value="1"/>
</dbReference>
<dbReference type="PROSITE" id="PS51419">
    <property type="entry name" value="RAB"/>
    <property type="match status" value="1"/>
</dbReference>
<dbReference type="Gene3D" id="3.40.50.300">
    <property type="entry name" value="P-loop containing nucleotide triphosphate hydrolases"/>
    <property type="match status" value="2"/>
</dbReference>
<sequence length="207" mass="23141">MPGPETAAIQRKIALMGYPCVGKSSLTLRFVQGHFPDAYDTTIEDLHTKLFKFQGKPYDLQVIDTAGQQEYSLFPRSCALDVHGYILVYAIDDRKTFEIIQTIHDKIMENVGETSVPLVLVGNKLDLQHSSRVPLVLVGNKLDLQHSSRSVSTEEGKKLANAWKAAFIETSAKDNTAVQTIFEHMLYEIESAAGNIQPTKKKECRVM</sequence>
<name>A0A914UYB1_9BILA</name>
<dbReference type="Pfam" id="PF00071">
    <property type="entry name" value="Ras"/>
    <property type="match status" value="1"/>
</dbReference>
<dbReference type="SMART" id="SM00175">
    <property type="entry name" value="RAB"/>
    <property type="match status" value="1"/>
</dbReference>
<dbReference type="WBParaSite" id="PSAMB.scaffold13622size2189.g35606.t2">
    <property type="protein sequence ID" value="PSAMB.scaffold13622size2189.g35606.t2"/>
    <property type="gene ID" value="PSAMB.scaffold13622size2189.g35606"/>
</dbReference>
<dbReference type="InterPro" id="IPR005225">
    <property type="entry name" value="Small_GTP-bd"/>
</dbReference>
<evidence type="ECO:0000256" key="1">
    <source>
        <dbReference type="ARBA" id="ARBA00022741"/>
    </source>
</evidence>
<dbReference type="GO" id="GO:0003924">
    <property type="term" value="F:GTPase activity"/>
    <property type="evidence" value="ECO:0007669"/>
    <property type="project" value="InterPro"/>
</dbReference>
<dbReference type="SMART" id="SM00174">
    <property type="entry name" value="RHO"/>
    <property type="match status" value="1"/>
</dbReference>
<dbReference type="SMART" id="SM00173">
    <property type="entry name" value="RAS"/>
    <property type="match status" value="1"/>
</dbReference>
<dbReference type="Proteomes" id="UP000887566">
    <property type="component" value="Unplaced"/>
</dbReference>
<dbReference type="PANTHER" id="PTHR24070">
    <property type="entry name" value="RAS, DI-RAS, AND RHEB FAMILY MEMBERS OF SMALL GTPASE SUPERFAMILY"/>
    <property type="match status" value="1"/>
</dbReference>
<reference evidence="4" key="1">
    <citation type="submission" date="2022-11" db="UniProtKB">
        <authorList>
            <consortium name="WormBaseParasite"/>
        </authorList>
    </citation>
    <scope>IDENTIFICATION</scope>
</reference>
<dbReference type="PRINTS" id="PR00449">
    <property type="entry name" value="RASTRNSFRMNG"/>
</dbReference>